<dbReference type="SMART" id="SM00418">
    <property type="entry name" value="HTH_ARSR"/>
    <property type="match status" value="1"/>
</dbReference>
<dbReference type="AlphaFoldDB" id="A0A368L3G1"/>
<dbReference type="EMBL" id="QPGB01000002">
    <property type="protein sequence ID" value="RCS58117.1"/>
    <property type="molecule type" value="Genomic_DNA"/>
</dbReference>
<dbReference type="OrthoDB" id="5297460at2"/>
<dbReference type="PANTHER" id="PTHR43132">
    <property type="entry name" value="ARSENICAL RESISTANCE OPERON REPRESSOR ARSR-RELATED"/>
    <property type="match status" value="1"/>
</dbReference>
<dbReference type="SUPFAM" id="SSF46785">
    <property type="entry name" value="Winged helix' DNA-binding domain"/>
    <property type="match status" value="1"/>
</dbReference>
<evidence type="ECO:0000256" key="3">
    <source>
        <dbReference type="ARBA" id="ARBA00023163"/>
    </source>
</evidence>
<dbReference type="PROSITE" id="PS50987">
    <property type="entry name" value="HTH_ARSR_2"/>
    <property type="match status" value="1"/>
</dbReference>
<keyword evidence="2" id="KW-0238">DNA-binding</keyword>
<evidence type="ECO:0000256" key="1">
    <source>
        <dbReference type="ARBA" id="ARBA00023015"/>
    </source>
</evidence>
<dbReference type="InterPro" id="IPR051011">
    <property type="entry name" value="Metal_resp_trans_reg"/>
</dbReference>
<keyword evidence="3" id="KW-0804">Transcription</keyword>
<evidence type="ECO:0000259" key="4">
    <source>
        <dbReference type="PROSITE" id="PS50987"/>
    </source>
</evidence>
<dbReference type="InterPro" id="IPR036390">
    <property type="entry name" value="WH_DNA-bd_sf"/>
</dbReference>
<proteinExistence type="predicted"/>
<dbReference type="GO" id="GO:0003700">
    <property type="term" value="F:DNA-binding transcription factor activity"/>
    <property type="evidence" value="ECO:0007669"/>
    <property type="project" value="InterPro"/>
</dbReference>
<dbReference type="PANTHER" id="PTHR43132:SF2">
    <property type="entry name" value="ARSENICAL RESISTANCE OPERON REPRESSOR ARSR-RELATED"/>
    <property type="match status" value="1"/>
</dbReference>
<evidence type="ECO:0000313" key="5">
    <source>
        <dbReference type="EMBL" id="RCS58117.1"/>
    </source>
</evidence>
<dbReference type="InterPro" id="IPR011991">
    <property type="entry name" value="ArsR-like_HTH"/>
</dbReference>
<dbReference type="Gene3D" id="1.10.10.10">
    <property type="entry name" value="Winged helix-like DNA-binding domain superfamily/Winged helix DNA-binding domain"/>
    <property type="match status" value="1"/>
</dbReference>
<gene>
    <name evidence="5" type="ORF">DU000_04580</name>
</gene>
<sequence>MNDAAAVTALSALAQHHRLAIFRLLVVAGQNGMLAGELAKAVDCAPSALSFHAKTLLQAGLIQQDIQGRHVRYQVALAHMQSLLTYLTENCCGGSSCDAAVPSVCCPTPEKT</sequence>
<accession>A0A368L3G1</accession>
<dbReference type="RefSeq" id="WP_114402202.1">
    <property type="nucleotide sequence ID" value="NZ_QPGB01000002.1"/>
</dbReference>
<dbReference type="InterPro" id="IPR001845">
    <property type="entry name" value="HTH_ArsR_DNA-bd_dom"/>
</dbReference>
<feature type="domain" description="HTH arsR-type" evidence="4">
    <location>
        <begin position="1"/>
        <end position="95"/>
    </location>
</feature>
<organism evidence="5 6">
    <name type="scientific">Parvibium lacunae</name>
    <dbReference type="NCBI Taxonomy" id="1888893"/>
    <lineage>
        <taxon>Bacteria</taxon>
        <taxon>Pseudomonadati</taxon>
        <taxon>Pseudomonadota</taxon>
        <taxon>Betaproteobacteria</taxon>
        <taxon>Burkholderiales</taxon>
        <taxon>Alcaligenaceae</taxon>
        <taxon>Parvibium</taxon>
    </lineage>
</organism>
<evidence type="ECO:0000313" key="6">
    <source>
        <dbReference type="Proteomes" id="UP000252357"/>
    </source>
</evidence>
<comment type="caution">
    <text evidence="5">The sequence shown here is derived from an EMBL/GenBank/DDBJ whole genome shotgun (WGS) entry which is preliminary data.</text>
</comment>
<protein>
    <submittedName>
        <fullName evidence="5">ArsR family transcriptional regulator</fullName>
    </submittedName>
</protein>
<dbReference type="PRINTS" id="PR00778">
    <property type="entry name" value="HTHARSR"/>
</dbReference>
<dbReference type="InterPro" id="IPR036388">
    <property type="entry name" value="WH-like_DNA-bd_sf"/>
</dbReference>
<name>A0A368L3G1_9BURK</name>
<dbReference type="CDD" id="cd00090">
    <property type="entry name" value="HTH_ARSR"/>
    <property type="match status" value="1"/>
</dbReference>
<keyword evidence="6" id="KW-1185">Reference proteome</keyword>
<keyword evidence="1" id="KW-0805">Transcription regulation</keyword>
<dbReference type="GO" id="GO:0003677">
    <property type="term" value="F:DNA binding"/>
    <property type="evidence" value="ECO:0007669"/>
    <property type="project" value="UniProtKB-KW"/>
</dbReference>
<dbReference type="Pfam" id="PF12840">
    <property type="entry name" value="HTH_20"/>
    <property type="match status" value="1"/>
</dbReference>
<reference evidence="5 6" key="1">
    <citation type="journal article" date="2018" name="Int. J. Syst. Evol. Microbiol.">
        <title>Parvibium lacunae gen. nov., sp. nov., a new member of the family Alcaligenaceae isolated from a freshwater pond.</title>
        <authorList>
            <person name="Chen W.M."/>
            <person name="Xie P.B."/>
            <person name="Hsu M.Y."/>
            <person name="Sheu S.Y."/>
        </authorList>
    </citation>
    <scope>NUCLEOTIDE SEQUENCE [LARGE SCALE GENOMIC DNA]</scope>
    <source>
        <strain evidence="5 6">KMB9</strain>
    </source>
</reference>
<dbReference type="Proteomes" id="UP000252357">
    <property type="component" value="Unassembled WGS sequence"/>
</dbReference>
<evidence type="ECO:0000256" key="2">
    <source>
        <dbReference type="ARBA" id="ARBA00023125"/>
    </source>
</evidence>